<accession>A0A6A0A4G2</accession>
<comment type="caution">
    <text evidence="2">The sequence shown here is derived from an EMBL/GenBank/DDBJ whole genome shotgun (WGS) entry which is preliminary data.</text>
</comment>
<feature type="region of interest" description="Disordered" evidence="1">
    <location>
        <begin position="1"/>
        <end position="79"/>
    </location>
</feature>
<name>A0A6A0A4G2_HAELA</name>
<proteinExistence type="predicted"/>
<evidence type="ECO:0000313" key="2">
    <source>
        <dbReference type="EMBL" id="GFH25532.1"/>
    </source>
</evidence>
<sequence length="112" mass="12204">MAKKKRVHPPSESEDDFDEGEDEMMGFSDELGEGGIEGDEEEDQGAGPGPGSSGAPGTVKLKKKGSQKPEREPIYDVEGMHEKLEDFGWGDVAWEETQAITHDDPKQACVQL</sequence>
<feature type="compositionally biased region" description="Basic and acidic residues" evidence="1">
    <location>
        <begin position="67"/>
        <end position="79"/>
    </location>
</feature>
<feature type="non-terminal residue" evidence="2">
    <location>
        <position position="1"/>
    </location>
</feature>
<evidence type="ECO:0000313" key="3">
    <source>
        <dbReference type="Proteomes" id="UP000485058"/>
    </source>
</evidence>
<gene>
    <name evidence="2" type="ORF">HaLaN_23512</name>
</gene>
<keyword evidence="3" id="KW-1185">Reference proteome</keyword>
<evidence type="ECO:0000256" key="1">
    <source>
        <dbReference type="SAM" id="MobiDB-lite"/>
    </source>
</evidence>
<dbReference type="Proteomes" id="UP000485058">
    <property type="component" value="Unassembled WGS sequence"/>
</dbReference>
<dbReference type="AlphaFoldDB" id="A0A6A0A4G2"/>
<protein>
    <submittedName>
        <fullName evidence="2">Uncharacterized protein</fullName>
    </submittedName>
</protein>
<feature type="compositionally biased region" description="Acidic residues" evidence="1">
    <location>
        <begin position="12"/>
        <end position="44"/>
    </location>
</feature>
<reference evidence="2 3" key="1">
    <citation type="submission" date="2020-02" db="EMBL/GenBank/DDBJ databases">
        <title>Draft genome sequence of Haematococcus lacustris strain NIES-144.</title>
        <authorList>
            <person name="Morimoto D."/>
            <person name="Nakagawa S."/>
            <person name="Yoshida T."/>
            <person name="Sawayama S."/>
        </authorList>
    </citation>
    <scope>NUCLEOTIDE SEQUENCE [LARGE SCALE GENOMIC DNA]</scope>
    <source>
        <strain evidence="2 3">NIES-144</strain>
    </source>
</reference>
<dbReference type="EMBL" id="BLLF01002840">
    <property type="protein sequence ID" value="GFH25532.1"/>
    <property type="molecule type" value="Genomic_DNA"/>
</dbReference>
<organism evidence="2 3">
    <name type="scientific">Haematococcus lacustris</name>
    <name type="common">Green alga</name>
    <name type="synonym">Haematococcus pluvialis</name>
    <dbReference type="NCBI Taxonomy" id="44745"/>
    <lineage>
        <taxon>Eukaryota</taxon>
        <taxon>Viridiplantae</taxon>
        <taxon>Chlorophyta</taxon>
        <taxon>core chlorophytes</taxon>
        <taxon>Chlorophyceae</taxon>
        <taxon>CS clade</taxon>
        <taxon>Chlamydomonadales</taxon>
        <taxon>Haematococcaceae</taxon>
        <taxon>Haematococcus</taxon>
    </lineage>
</organism>